<dbReference type="PANTHER" id="PTHR23389">
    <property type="entry name" value="CHROMOSOME TRANSMISSION FIDELITY FACTOR 18"/>
    <property type="match status" value="1"/>
</dbReference>
<dbReference type="GO" id="GO:0003677">
    <property type="term" value="F:DNA binding"/>
    <property type="evidence" value="ECO:0007669"/>
    <property type="project" value="TreeGrafter"/>
</dbReference>
<protein>
    <recommendedName>
        <fullName evidence="2">AAA+ ATPase domain-containing protein</fullName>
    </recommendedName>
</protein>
<feature type="compositionally biased region" description="Low complexity" evidence="1">
    <location>
        <begin position="177"/>
        <end position="193"/>
    </location>
</feature>
<feature type="compositionally biased region" description="Basic and acidic residues" evidence="1">
    <location>
        <begin position="69"/>
        <end position="94"/>
    </location>
</feature>
<feature type="compositionally biased region" description="Basic and acidic residues" evidence="1">
    <location>
        <begin position="1090"/>
        <end position="1116"/>
    </location>
</feature>
<dbReference type="PANTHER" id="PTHR23389:SF21">
    <property type="entry name" value="ATPASE FAMILY AAA DOMAIN-CONTAINING PROTEIN 5"/>
    <property type="match status" value="1"/>
</dbReference>
<dbReference type="GO" id="GO:0005634">
    <property type="term" value="C:nucleus"/>
    <property type="evidence" value="ECO:0007669"/>
    <property type="project" value="TreeGrafter"/>
</dbReference>
<dbReference type="SUPFAM" id="SSF52540">
    <property type="entry name" value="P-loop containing nucleoside triphosphate hydrolases"/>
    <property type="match status" value="1"/>
</dbReference>
<dbReference type="GO" id="GO:0005524">
    <property type="term" value="F:ATP binding"/>
    <property type="evidence" value="ECO:0007669"/>
    <property type="project" value="InterPro"/>
</dbReference>
<organism evidence="3 4">
    <name type="scientific">Ascobolus immersus RN42</name>
    <dbReference type="NCBI Taxonomy" id="1160509"/>
    <lineage>
        <taxon>Eukaryota</taxon>
        <taxon>Fungi</taxon>
        <taxon>Dikarya</taxon>
        <taxon>Ascomycota</taxon>
        <taxon>Pezizomycotina</taxon>
        <taxon>Pezizomycetes</taxon>
        <taxon>Pezizales</taxon>
        <taxon>Ascobolaceae</taxon>
        <taxon>Ascobolus</taxon>
    </lineage>
</organism>
<dbReference type="Pfam" id="PF00004">
    <property type="entry name" value="AAA"/>
    <property type="match status" value="1"/>
</dbReference>
<dbReference type="STRING" id="1160509.A0A3N4HPD5"/>
<feature type="compositionally biased region" description="Basic residues" evidence="1">
    <location>
        <begin position="504"/>
        <end position="522"/>
    </location>
</feature>
<sequence length="1146" mass="125642">MPTTASKLHPFFASKQERQKLQAEVAPPKKLDVTVDEHHAPEKKPARSRKKDASTKKDTTAVVKPARVSKKDPKKDTTKSKPRAKKTDEDDAFHSRICVTGERRATRQTATKEDPEVMTISEEEEVIEPDLIEAIDPNEGRRKRRKKSPGESQGSQASTLDTTDAEMREAAPEEVDAPTATTTATEEAVPSTEVAKEPKKEDPKPVKPTHWFFGGKPKKPDPPPVEKPPTVTIPPQQERKRFFKSKEELDAEATATHAPPMSPTSTKIFKICGLLDAPWPNREQCHVRGLDAEEHGAMEVDISVPVKSTRKLKAIASGVSAEEDLLGQQIKRLSIPARIAAINSPSYYEEEYFAVSPNIRLPSLRFLTGLQLQKEVRPRLSASVPPPGRTPAHRTARLIHSTSASASDSDCSQSEMSDLDKPSLIVALPARRQAIIPILSLYTRLLTTLTPHDTGEAESQLWTAKYAPQDSASILQPRRETALLRNWLSSLRVEATENMAQAEKRHKKETAAKKRPKKKRKRNPELEELADFLVDDDLLEEVTDPEDDILYGSASGLSSYHHPLTAAVNGRGFPTLGGTKKVAASSAILITGPHGCGKTASVYAVAKELGYTVFEINPGTRRSGKDILDQVGQMSKNHLVHQAHAPASFFGGGKGKGKEDTEDSTGAGAGKKGQQQSLILLEEVDVLFASDQHFWTTVLSLLSTSKRPVVLTATSPDSVPLDTLPLHTTLHFNPPDADTAVDYLLLLAANEGHLLSREAVETVYKSTGEDLRQSIMELEFWCQRAVGDRRAGLDWWPPAGNVGRKAREWVRPVSVGTVVGGVGMVYGPELGDGVGLGEAEVATAVWRDWGEEGEEQKEQRLACLDAWLVYADSLSDSAIFQKETFIHASFAETPLDPTAPKLPTVEPDDLLGEPYLKATPLVTPQTPFRELLVATTRSLAISTLRHSMGVSEGGLTNEDAVKRVLNDTDDYYPMLKYADSVIRNHLEPLFAPSSSSASYTNPIDCYSAATIATSIGPYVRRVIRHEDKVLEKKNSLLSTGGRKTRAARSALLGEAGLGHRGRRGDRWWNVGGSLGARVGGGGWGELEGRWEEEERGRVESEREEREREREERERLAQARAEVPAGAGEDGEVGKERGRGVKVVVEV</sequence>
<evidence type="ECO:0000313" key="3">
    <source>
        <dbReference type="EMBL" id="RPA75692.1"/>
    </source>
</evidence>
<feature type="compositionally biased region" description="Basic and acidic residues" evidence="1">
    <location>
        <begin position="15"/>
        <end position="59"/>
    </location>
</feature>
<dbReference type="Gene3D" id="3.40.50.300">
    <property type="entry name" value="P-loop containing nucleotide triphosphate hydrolases"/>
    <property type="match status" value="1"/>
</dbReference>
<feature type="domain" description="AAA+ ATPase" evidence="2">
    <location>
        <begin position="584"/>
        <end position="736"/>
    </location>
</feature>
<dbReference type="EMBL" id="ML119759">
    <property type="protein sequence ID" value="RPA75692.1"/>
    <property type="molecule type" value="Genomic_DNA"/>
</dbReference>
<dbReference type="InterPro" id="IPR003593">
    <property type="entry name" value="AAA+_ATPase"/>
</dbReference>
<accession>A0A3N4HPD5</accession>
<feature type="region of interest" description="Disordered" evidence="1">
    <location>
        <begin position="646"/>
        <end position="672"/>
    </location>
</feature>
<dbReference type="OrthoDB" id="9996895at2759"/>
<reference evidence="3 4" key="1">
    <citation type="journal article" date="2018" name="Nat. Ecol. Evol.">
        <title>Pezizomycetes genomes reveal the molecular basis of ectomycorrhizal truffle lifestyle.</title>
        <authorList>
            <person name="Murat C."/>
            <person name="Payen T."/>
            <person name="Noel B."/>
            <person name="Kuo A."/>
            <person name="Morin E."/>
            <person name="Chen J."/>
            <person name="Kohler A."/>
            <person name="Krizsan K."/>
            <person name="Balestrini R."/>
            <person name="Da Silva C."/>
            <person name="Montanini B."/>
            <person name="Hainaut M."/>
            <person name="Levati E."/>
            <person name="Barry K.W."/>
            <person name="Belfiori B."/>
            <person name="Cichocki N."/>
            <person name="Clum A."/>
            <person name="Dockter R.B."/>
            <person name="Fauchery L."/>
            <person name="Guy J."/>
            <person name="Iotti M."/>
            <person name="Le Tacon F."/>
            <person name="Lindquist E.A."/>
            <person name="Lipzen A."/>
            <person name="Malagnac F."/>
            <person name="Mello A."/>
            <person name="Molinier V."/>
            <person name="Miyauchi S."/>
            <person name="Poulain J."/>
            <person name="Riccioni C."/>
            <person name="Rubini A."/>
            <person name="Sitrit Y."/>
            <person name="Splivallo R."/>
            <person name="Traeger S."/>
            <person name="Wang M."/>
            <person name="Zifcakova L."/>
            <person name="Wipf D."/>
            <person name="Zambonelli A."/>
            <person name="Paolocci F."/>
            <person name="Nowrousian M."/>
            <person name="Ottonello S."/>
            <person name="Baldrian P."/>
            <person name="Spatafora J.W."/>
            <person name="Henrissat B."/>
            <person name="Nagy L.G."/>
            <person name="Aury J.M."/>
            <person name="Wincker P."/>
            <person name="Grigoriev I.V."/>
            <person name="Bonfante P."/>
            <person name="Martin F.M."/>
        </authorList>
    </citation>
    <scope>NUCLEOTIDE SEQUENCE [LARGE SCALE GENOMIC DNA]</scope>
    <source>
        <strain evidence="3 4">RN42</strain>
    </source>
</reference>
<proteinExistence type="predicted"/>
<dbReference type="AlphaFoldDB" id="A0A3N4HPD5"/>
<evidence type="ECO:0000313" key="4">
    <source>
        <dbReference type="Proteomes" id="UP000275078"/>
    </source>
</evidence>
<dbReference type="GO" id="GO:0016887">
    <property type="term" value="F:ATP hydrolysis activity"/>
    <property type="evidence" value="ECO:0007669"/>
    <property type="project" value="InterPro"/>
</dbReference>
<feature type="compositionally biased region" description="Basic and acidic residues" evidence="1">
    <location>
        <begin position="194"/>
        <end position="205"/>
    </location>
</feature>
<feature type="region of interest" description="Disordered" evidence="1">
    <location>
        <begin position="1090"/>
        <end position="1134"/>
    </location>
</feature>
<dbReference type="InterPro" id="IPR003959">
    <property type="entry name" value="ATPase_AAA_core"/>
</dbReference>
<name>A0A3N4HPD5_ASCIM</name>
<dbReference type="InterPro" id="IPR027417">
    <property type="entry name" value="P-loop_NTPase"/>
</dbReference>
<feature type="region of interest" description="Disordered" evidence="1">
    <location>
        <begin position="498"/>
        <end position="524"/>
    </location>
</feature>
<keyword evidence="4" id="KW-1185">Reference proteome</keyword>
<feature type="region of interest" description="Disordered" evidence="1">
    <location>
        <begin position="1"/>
        <end position="239"/>
    </location>
</feature>
<dbReference type="Proteomes" id="UP000275078">
    <property type="component" value="Unassembled WGS sequence"/>
</dbReference>
<evidence type="ECO:0000256" key="1">
    <source>
        <dbReference type="SAM" id="MobiDB-lite"/>
    </source>
</evidence>
<feature type="compositionally biased region" description="Polar residues" evidence="1">
    <location>
        <begin position="150"/>
        <end position="162"/>
    </location>
</feature>
<evidence type="ECO:0000259" key="2">
    <source>
        <dbReference type="SMART" id="SM00382"/>
    </source>
</evidence>
<gene>
    <name evidence="3" type="ORF">BJ508DRAFT_365525</name>
</gene>
<feature type="compositionally biased region" description="Acidic residues" evidence="1">
    <location>
        <begin position="121"/>
        <end position="133"/>
    </location>
</feature>
<dbReference type="SMART" id="SM00382">
    <property type="entry name" value="AAA"/>
    <property type="match status" value="1"/>
</dbReference>
<feature type="compositionally biased region" description="Basic and acidic residues" evidence="1">
    <location>
        <begin position="101"/>
        <end position="115"/>
    </location>
</feature>